<dbReference type="KEGG" id="pbn:PADG_07976"/>
<dbReference type="Proteomes" id="UP000001628">
    <property type="component" value="Unassembled WGS sequence"/>
</dbReference>
<dbReference type="InParanoid" id="C1GKW9"/>
<reference evidence="2 3" key="1">
    <citation type="journal article" date="2011" name="PLoS Genet.">
        <title>Comparative genomic analysis of human fungal pathogens causing paracoccidioidomycosis.</title>
        <authorList>
            <person name="Desjardins C.A."/>
            <person name="Champion M.D."/>
            <person name="Holder J.W."/>
            <person name="Muszewska A."/>
            <person name="Goldberg J."/>
            <person name="Bailao A.M."/>
            <person name="Brigido M.M."/>
            <person name="Ferreira M.E."/>
            <person name="Garcia A.M."/>
            <person name="Grynberg M."/>
            <person name="Gujja S."/>
            <person name="Heiman D.I."/>
            <person name="Henn M.R."/>
            <person name="Kodira C.D."/>
            <person name="Leon-Narvaez H."/>
            <person name="Longo L.V."/>
            <person name="Ma L.J."/>
            <person name="Malavazi I."/>
            <person name="Matsuo A.L."/>
            <person name="Morais F.V."/>
            <person name="Pereira M."/>
            <person name="Rodriguez-Brito S."/>
            <person name="Sakthikumar S."/>
            <person name="Salem-Izacc S.M."/>
            <person name="Sykes S.M."/>
            <person name="Teixeira M.M."/>
            <person name="Vallejo M.C."/>
            <person name="Walter M.E."/>
            <person name="Yandava C."/>
            <person name="Young S."/>
            <person name="Zeng Q."/>
            <person name="Zucker J."/>
            <person name="Felipe M.S."/>
            <person name="Goldman G.H."/>
            <person name="Haas B.J."/>
            <person name="McEwen J.G."/>
            <person name="Nino-Vega G."/>
            <person name="Puccia R."/>
            <person name="San-Blas G."/>
            <person name="Soares C.M."/>
            <person name="Birren B.W."/>
            <person name="Cuomo C.A."/>
        </authorList>
    </citation>
    <scope>NUCLEOTIDE SEQUENCE [LARGE SCALE GENOMIC DNA]</scope>
    <source>
        <strain evidence="2 3">Pb18</strain>
    </source>
</reference>
<protein>
    <submittedName>
        <fullName evidence="2">Uncharacterized protein</fullName>
    </submittedName>
</protein>
<accession>C1GKW9</accession>
<dbReference type="OrthoDB" id="5238363at2759"/>
<evidence type="ECO:0000313" key="2">
    <source>
        <dbReference type="EMBL" id="EEH43156.2"/>
    </source>
</evidence>
<dbReference type="VEuPathDB" id="FungiDB:PADG_07976"/>
<name>C1GKW9_PARBD</name>
<dbReference type="GeneID" id="22586360"/>
<evidence type="ECO:0000256" key="1">
    <source>
        <dbReference type="SAM" id="MobiDB-lite"/>
    </source>
</evidence>
<proteinExistence type="predicted"/>
<evidence type="ECO:0000313" key="3">
    <source>
        <dbReference type="Proteomes" id="UP000001628"/>
    </source>
</evidence>
<dbReference type="HOGENOM" id="CLU_1342915_0_0_1"/>
<keyword evidence="3" id="KW-1185">Reference proteome</keyword>
<dbReference type="EMBL" id="KN275969">
    <property type="protein sequence ID" value="EEH43156.2"/>
    <property type="molecule type" value="Genomic_DNA"/>
</dbReference>
<organism evidence="2 3">
    <name type="scientific">Paracoccidioides brasiliensis (strain Pb18)</name>
    <dbReference type="NCBI Taxonomy" id="502780"/>
    <lineage>
        <taxon>Eukaryota</taxon>
        <taxon>Fungi</taxon>
        <taxon>Dikarya</taxon>
        <taxon>Ascomycota</taxon>
        <taxon>Pezizomycotina</taxon>
        <taxon>Eurotiomycetes</taxon>
        <taxon>Eurotiomycetidae</taxon>
        <taxon>Onygenales</taxon>
        <taxon>Ajellomycetaceae</taxon>
        <taxon>Paracoccidioides</taxon>
    </lineage>
</organism>
<dbReference type="OMA" id="IRSWCAR"/>
<gene>
    <name evidence="2" type="ORF">PADG_07976</name>
</gene>
<dbReference type="eggNOG" id="ENOG502T1M6">
    <property type="taxonomic scope" value="Eukaryota"/>
</dbReference>
<dbReference type="RefSeq" id="XP_010763261.1">
    <property type="nucleotide sequence ID" value="XM_010764959.1"/>
</dbReference>
<dbReference type="AlphaFoldDB" id="C1GKW9"/>
<feature type="region of interest" description="Disordered" evidence="1">
    <location>
        <begin position="1"/>
        <end position="23"/>
    </location>
</feature>
<sequence length="173" mass="20197">MGPPQCKPAMFSKTPKTPKYQGPQQPYFVVHFSPQNKPTIRAKRFSADTRMHLFAFRTKIQHLWAMREKGDLWWSASAHGEVSSEKSVIRTWCTRRVRTAFRDALRAHGYDDCGRRMPDIERKDGVPQSQLEVLKGSLELHVRLAVKEAKYTDLVRQSERVVESIEQYLIRLR</sequence>